<protein>
    <submittedName>
        <fullName evidence="7">CoA ester lyase</fullName>
    </submittedName>
</protein>
<dbReference type="Gene3D" id="3.20.20.60">
    <property type="entry name" value="Phosphoenolpyruvate-binding domains"/>
    <property type="match status" value="1"/>
</dbReference>
<keyword evidence="2 5" id="KW-0479">Metal-binding</keyword>
<dbReference type="InterPro" id="IPR040442">
    <property type="entry name" value="Pyrv_kinase-like_dom_sf"/>
</dbReference>
<dbReference type="GO" id="GO:0016829">
    <property type="term" value="F:lyase activity"/>
    <property type="evidence" value="ECO:0007669"/>
    <property type="project" value="UniProtKB-KW"/>
</dbReference>
<organism evidence="7 8">
    <name type="scientific">Amycolatopsis acidiphila</name>
    <dbReference type="NCBI Taxonomy" id="715473"/>
    <lineage>
        <taxon>Bacteria</taxon>
        <taxon>Bacillati</taxon>
        <taxon>Actinomycetota</taxon>
        <taxon>Actinomycetes</taxon>
        <taxon>Pseudonocardiales</taxon>
        <taxon>Pseudonocardiaceae</taxon>
        <taxon>Amycolatopsis</taxon>
    </lineage>
</organism>
<dbReference type="SUPFAM" id="SSF51621">
    <property type="entry name" value="Phosphoenolpyruvate/pyruvate domain"/>
    <property type="match status" value="1"/>
</dbReference>
<keyword evidence="8" id="KW-1185">Reference proteome</keyword>
<feature type="binding site" evidence="4">
    <location>
        <position position="69"/>
    </location>
    <ligand>
        <name>substrate</name>
    </ligand>
</feature>
<feature type="domain" description="HpcH/HpaI aldolase/citrate lyase" evidence="6">
    <location>
        <begin position="12"/>
        <end position="216"/>
    </location>
</feature>
<dbReference type="PANTHER" id="PTHR32308">
    <property type="entry name" value="LYASE BETA SUBUNIT, PUTATIVE (AFU_ORTHOLOGUE AFUA_4G13030)-RELATED"/>
    <property type="match status" value="1"/>
</dbReference>
<dbReference type="InterPro" id="IPR015813">
    <property type="entry name" value="Pyrv/PenolPyrv_kinase-like_dom"/>
</dbReference>
<accession>A0A557ZXV6</accession>
<dbReference type="OrthoDB" id="5172636at2"/>
<gene>
    <name evidence="7" type="ORF">FNH06_33840</name>
</gene>
<proteinExistence type="predicted"/>
<evidence type="ECO:0000313" key="7">
    <source>
        <dbReference type="EMBL" id="TVT16837.1"/>
    </source>
</evidence>
<evidence type="ECO:0000313" key="8">
    <source>
        <dbReference type="Proteomes" id="UP000318578"/>
    </source>
</evidence>
<evidence type="ECO:0000256" key="4">
    <source>
        <dbReference type="PIRSR" id="PIRSR015582-1"/>
    </source>
</evidence>
<evidence type="ECO:0000256" key="3">
    <source>
        <dbReference type="ARBA" id="ARBA00022842"/>
    </source>
</evidence>
<evidence type="ECO:0000256" key="2">
    <source>
        <dbReference type="ARBA" id="ARBA00022723"/>
    </source>
</evidence>
<feature type="binding site" evidence="5">
    <location>
        <position position="148"/>
    </location>
    <ligand>
        <name>Mg(2+)</name>
        <dbReference type="ChEBI" id="CHEBI:18420"/>
    </ligand>
</feature>
<evidence type="ECO:0000259" key="6">
    <source>
        <dbReference type="Pfam" id="PF03328"/>
    </source>
</evidence>
<comment type="caution">
    <text evidence="7">The sequence shown here is derived from an EMBL/GenBank/DDBJ whole genome shotgun (WGS) entry which is preliminary data.</text>
</comment>
<dbReference type="GO" id="GO:0000287">
    <property type="term" value="F:magnesium ion binding"/>
    <property type="evidence" value="ECO:0007669"/>
    <property type="project" value="TreeGrafter"/>
</dbReference>
<dbReference type="Pfam" id="PF03328">
    <property type="entry name" value="HpcH_HpaI"/>
    <property type="match status" value="1"/>
</dbReference>
<dbReference type="InterPro" id="IPR005000">
    <property type="entry name" value="Aldolase/citrate-lyase_domain"/>
</dbReference>
<evidence type="ECO:0000256" key="1">
    <source>
        <dbReference type="ARBA" id="ARBA00001946"/>
    </source>
</evidence>
<keyword evidence="3 5" id="KW-0460">Magnesium</keyword>
<dbReference type="Proteomes" id="UP000318578">
    <property type="component" value="Unassembled WGS sequence"/>
</dbReference>
<evidence type="ECO:0000256" key="5">
    <source>
        <dbReference type="PIRSR" id="PIRSR015582-2"/>
    </source>
</evidence>
<dbReference type="InterPro" id="IPR011206">
    <property type="entry name" value="Citrate_lyase_beta/mcl1/mcl2"/>
</dbReference>
<reference evidence="7 8" key="1">
    <citation type="submission" date="2019-07" db="EMBL/GenBank/DDBJ databases">
        <title>New species of Amycolatopsis and Streptomyces.</title>
        <authorList>
            <person name="Duangmal K."/>
            <person name="Teo W.F.A."/>
            <person name="Lipun K."/>
        </authorList>
    </citation>
    <scope>NUCLEOTIDE SEQUENCE [LARGE SCALE GENOMIC DNA]</scope>
    <source>
        <strain evidence="7 8">JCM 30562</strain>
    </source>
</reference>
<sequence length="272" mass="28746">MACYAEVVAHSRSLLFVPGHRPDRFDKAAQSGADAIVLDLEDAVGPEVKPAARENVDRWLSSGGHGVVRINGDGTPWHADDVAMLGGHQDVVVMVPKVNVPHQVADTLAQLAAGSRAIPLVETAAGVLAAEKLCAVPGVLRAVFGNADLGTEIGVDPDERAAFAYPRSRLVMACAALRLPPPIDGVTVRLRSLEAITEDARHAKAMGFTGKLCLHPSQVPVVNEILSPSDGQLAWAREVLSAAEDGSICQLRGQVVGTPMLERARRLLKFAS</sequence>
<dbReference type="RefSeq" id="WP_144644154.1">
    <property type="nucleotide sequence ID" value="NZ_BNAX01000004.1"/>
</dbReference>
<dbReference type="AlphaFoldDB" id="A0A557ZXV6"/>
<keyword evidence="7" id="KW-0456">Lyase</keyword>
<dbReference type="GO" id="GO:0006107">
    <property type="term" value="P:oxaloacetate metabolic process"/>
    <property type="evidence" value="ECO:0007669"/>
    <property type="project" value="TreeGrafter"/>
</dbReference>
<dbReference type="PANTHER" id="PTHR32308:SF10">
    <property type="entry name" value="CITRATE LYASE SUBUNIT BETA"/>
    <property type="match status" value="1"/>
</dbReference>
<feature type="binding site" evidence="5">
    <location>
        <position position="122"/>
    </location>
    <ligand>
        <name>Mg(2+)</name>
        <dbReference type="ChEBI" id="CHEBI:18420"/>
    </ligand>
</feature>
<name>A0A557ZXV6_9PSEU</name>
<feature type="binding site" evidence="4">
    <location>
        <position position="122"/>
    </location>
    <ligand>
        <name>substrate</name>
    </ligand>
</feature>
<dbReference type="PIRSF" id="PIRSF015582">
    <property type="entry name" value="Cit_lyase_B"/>
    <property type="match status" value="1"/>
</dbReference>
<comment type="cofactor">
    <cofactor evidence="1">
        <name>Mg(2+)</name>
        <dbReference type="ChEBI" id="CHEBI:18420"/>
    </cofactor>
</comment>
<dbReference type="EMBL" id="VJZA01000095">
    <property type="protein sequence ID" value="TVT16837.1"/>
    <property type="molecule type" value="Genomic_DNA"/>
</dbReference>